<dbReference type="EMBL" id="BMAW01097174">
    <property type="protein sequence ID" value="GFS78293.1"/>
    <property type="molecule type" value="Genomic_DNA"/>
</dbReference>
<keyword evidence="2" id="KW-1185">Reference proteome</keyword>
<comment type="caution">
    <text evidence="1">The sequence shown here is derived from an EMBL/GenBank/DDBJ whole genome shotgun (WGS) entry which is preliminary data.</text>
</comment>
<organism evidence="1 2">
    <name type="scientific">Nephila pilipes</name>
    <name type="common">Giant wood spider</name>
    <name type="synonym">Nephila maculata</name>
    <dbReference type="NCBI Taxonomy" id="299642"/>
    <lineage>
        <taxon>Eukaryota</taxon>
        <taxon>Metazoa</taxon>
        <taxon>Ecdysozoa</taxon>
        <taxon>Arthropoda</taxon>
        <taxon>Chelicerata</taxon>
        <taxon>Arachnida</taxon>
        <taxon>Araneae</taxon>
        <taxon>Araneomorphae</taxon>
        <taxon>Entelegynae</taxon>
        <taxon>Araneoidea</taxon>
        <taxon>Nephilidae</taxon>
        <taxon>Nephila</taxon>
    </lineage>
</organism>
<gene>
    <name evidence="1" type="ORF">NPIL_299521</name>
</gene>
<proteinExistence type="predicted"/>
<sequence length="261" mass="30436">MCIQLILFLNSKHSKTYFCEIASVWTNYFERGLKKRFEKAGGFSKLRATGLVYKKYDCWYTDFILKKCIPCGAKSGIQKSLLDVEKKEFIDYNKICPKFTFSATDKSSVQEESIDDWMSTLPVHERLGIVPHELILNALNPFVFKTPPPTPDICSYSEAYLKCEKYSKYDDTDSTKNVERDEQKFLTTPSIESVEPGFTVRQRNKTSLKDISNDVQKMTKLYHAELDNDEFSKGERLKFRIKQRKEAIRKKNIRGKRVILK</sequence>
<reference evidence="1" key="1">
    <citation type="submission" date="2020-08" db="EMBL/GenBank/DDBJ databases">
        <title>Multicomponent nature underlies the extraordinary mechanical properties of spider dragline silk.</title>
        <authorList>
            <person name="Kono N."/>
            <person name="Nakamura H."/>
            <person name="Mori M."/>
            <person name="Yoshida Y."/>
            <person name="Ohtoshi R."/>
            <person name="Malay A.D."/>
            <person name="Moran D.A.P."/>
            <person name="Tomita M."/>
            <person name="Numata K."/>
            <person name="Arakawa K."/>
        </authorList>
    </citation>
    <scope>NUCLEOTIDE SEQUENCE</scope>
</reference>
<evidence type="ECO:0000313" key="1">
    <source>
        <dbReference type="EMBL" id="GFS78293.1"/>
    </source>
</evidence>
<evidence type="ECO:0000313" key="2">
    <source>
        <dbReference type="Proteomes" id="UP000887013"/>
    </source>
</evidence>
<protein>
    <submittedName>
        <fullName evidence="1">Uncharacterized protein</fullName>
    </submittedName>
</protein>
<accession>A0A8X6T3U7</accession>
<dbReference type="Proteomes" id="UP000887013">
    <property type="component" value="Unassembled WGS sequence"/>
</dbReference>
<name>A0A8X6T3U7_NEPPI</name>
<dbReference type="AlphaFoldDB" id="A0A8X6T3U7"/>